<evidence type="ECO:0000256" key="19">
    <source>
        <dbReference type="RuleBase" id="RU364027"/>
    </source>
</evidence>
<dbReference type="Proteomes" id="UP000033710">
    <property type="component" value="Unassembled WGS sequence"/>
</dbReference>
<evidence type="ECO:0000256" key="13">
    <source>
        <dbReference type="ARBA" id="ARBA00023136"/>
    </source>
</evidence>
<keyword evidence="9 19" id="KW-1133">Transmembrane helix</keyword>
<dbReference type="InterPro" id="IPR007241">
    <property type="entry name" value="Autophagy-rel_prot_9"/>
</dbReference>
<dbReference type="GO" id="GO:0034045">
    <property type="term" value="C:phagophore assembly site membrane"/>
    <property type="evidence" value="ECO:0007669"/>
    <property type="project" value="UniProtKB-SubCell"/>
</dbReference>
<keyword evidence="10 19" id="KW-0072">Autophagy</keyword>
<dbReference type="VEuPathDB" id="FungiDB:SPSK_00395"/>
<organism evidence="21 22">
    <name type="scientific">Sporothrix schenckii 1099-18</name>
    <dbReference type="NCBI Taxonomy" id="1397361"/>
    <lineage>
        <taxon>Eukaryota</taxon>
        <taxon>Fungi</taxon>
        <taxon>Dikarya</taxon>
        <taxon>Ascomycota</taxon>
        <taxon>Pezizomycotina</taxon>
        <taxon>Sordariomycetes</taxon>
        <taxon>Sordariomycetidae</taxon>
        <taxon>Ophiostomatales</taxon>
        <taxon>Ophiostomataceae</taxon>
        <taxon>Sporothrix</taxon>
    </lineage>
</organism>
<dbReference type="EMBL" id="AXCR01000012">
    <property type="protein sequence ID" value="KJR79913.1"/>
    <property type="molecule type" value="Genomic_DNA"/>
</dbReference>
<evidence type="ECO:0000256" key="7">
    <source>
        <dbReference type="ARBA" id="ARBA00022448"/>
    </source>
</evidence>
<dbReference type="Pfam" id="PF04109">
    <property type="entry name" value="ATG9"/>
    <property type="match status" value="1"/>
</dbReference>
<comment type="catalytic activity">
    <reaction evidence="17">
        <text>a 1,2-diacyl-sn-glycero-3-phospho-(1D-myo-inositol-3-phosphate)(in) = a 1,2-diacyl-sn-glycero-3-phospho-(1D-myo-inositol-3-phosphate)(out)</text>
        <dbReference type="Rhea" id="RHEA:67920"/>
        <dbReference type="ChEBI" id="CHEBI:58088"/>
    </reaction>
</comment>
<comment type="catalytic activity">
    <reaction evidence="15">
        <text>a 1,2-diacyl-sn-glycero-3-phospho-L-serine(in) = a 1,2-diacyl-sn-glycero-3-phospho-L-serine(out)</text>
        <dbReference type="Rhea" id="RHEA:38663"/>
        <dbReference type="ChEBI" id="CHEBI:57262"/>
    </reaction>
</comment>
<evidence type="ECO:0000256" key="18">
    <source>
        <dbReference type="ARBA" id="ARBA00024631"/>
    </source>
</evidence>
<keyword evidence="12 19" id="KW-0445">Lipid transport</keyword>
<evidence type="ECO:0000256" key="8">
    <source>
        <dbReference type="ARBA" id="ARBA00022692"/>
    </source>
</evidence>
<evidence type="ECO:0000256" key="6">
    <source>
        <dbReference type="ARBA" id="ARBA00018074"/>
    </source>
</evidence>
<dbReference type="OrthoDB" id="2020634at2759"/>
<feature type="region of interest" description="Disordered" evidence="20">
    <location>
        <begin position="760"/>
        <end position="783"/>
    </location>
</feature>
<proteinExistence type="inferred from homology"/>
<dbReference type="GO" id="GO:0000422">
    <property type="term" value="P:autophagy of mitochondrion"/>
    <property type="evidence" value="ECO:0007669"/>
    <property type="project" value="TreeGrafter"/>
</dbReference>
<feature type="region of interest" description="Disordered" evidence="20">
    <location>
        <begin position="107"/>
        <end position="183"/>
    </location>
</feature>
<evidence type="ECO:0000256" key="4">
    <source>
        <dbReference type="ARBA" id="ARBA00004653"/>
    </source>
</evidence>
<comment type="similarity">
    <text evidence="5 19">Belongs to the ATG9 family.</text>
</comment>
<evidence type="ECO:0000256" key="12">
    <source>
        <dbReference type="ARBA" id="ARBA00023055"/>
    </source>
</evidence>
<dbReference type="GO" id="GO:0006869">
    <property type="term" value="P:lipid transport"/>
    <property type="evidence" value="ECO:0007669"/>
    <property type="project" value="UniProtKB-KW"/>
</dbReference>
<dbReference type="GO" id="GO:0005789">
    <property type="term" value="C:endoplasmic reticulum membrane"/>
    <property type="evidence" value="ECO:0007669"/>
    <property type="project" value="UniProtKB-SubCell"/>
</dbReference>
<dbReference type="PANTHER" id="PTHR13038">
    <property type="entry name" value="APG9 AUTOPHAGY 9"/>
    <property type="match status" value="1"/>
</dbReference>
<dbReference type="KEGG" id="ssck:SPSK_00395"/>
<dbReference type="GO" id="GO:0030659">
    <property type="term" value="C:cytoplasmic vesicle membrane"/>
    <property type="evidence" value="ECO:0007669"/>
    <property type="project" value="UniProtKB-SubCell"/>
</dbReference>
<keyword evidence="13 19" id="KW-0472">Membrane</keyword>
<gene>
    <name evidence="21" type="ORF">SPSK_00395</name>
</gene>
<evidence type="ECO:0000256" key="1">
    <source>
        <dbReference type="ARBA" id="ARBA00004439"/>
    </source>
</evidence>
<evidence type="ECO:0000313" key="21">
    <source>
        <dbReference type="EMBL" id="KJR79913.1"/>
    </source>
</evidence>
<evidence type="ECO:0000256" key="14">
    <source>
        <dbReference type="ARBA" id="ARBA00023329"/>
    </source>
</evidence>
<feature type="compositionally biased region" description="Basic and acidic residues" evidence="20">
    <location>
        <begin position="959"/>
        <end position="969"/>
    </location>
</feature>
<dbReference type="RefSeq" id="XP_016582589.1">
    <property type="nucleotide sequence ID" value="XM_016727364.1"/>
</dbReference>
<protein>
    <recommendedName>
        <fullName evidence="6 19">Autophagy-related protein 9</fullName>
    </recommendedName>
</protein>
<comment type="catalytic activity">
    <reaction evidence="16">
        <text>a 1,2-diacyl-sn-glycero-3-phosphoethanolamine(in) = a 1,2-diacyl-sn-glycero-3-phosphoethanolamine(out)</text>
        <dbReference type="Rhea" id="RHEA:38895"/>
        <dbReference type="ChEBI" id="CHEBI:64612"/>
    </reaction>
</comment>
<comment type="function">
    <text evidence="19">Phospholipid scramblase involved in autophagy. Cycles between the preautophagosomal structure/phagophore assembly site (PAS) and the cytoplasmic vesicle pool and supplies membrane for the growing autophagosome. Lipid scramblase activity plays a key role in preautophagosomal structure/phagophore assembly by distributing the phospholipids that arrive through ATG2 from the cytoplasmic to the luminal leaflet of the bilayer, thereby driving autophagosomal membrane expansion.</text>
</comment>
<dbReference type="GO" id="GO:0005776">
    <property type="term" value="C:autophagosome"/>
    <property type="evidence" value="ECO:0007669"/>
    <property type="project" value="TreeGrafter"/>
</dbReference>
<evidence type="ECO:0000256" key="10">
    <source>
        <dbReference type="ARBA" id="ARBA00023006"/>
    </source>
</evidence>
<evidence type="ECO:0000256" key="9">
    <source>
        <dbReference type="ARBA" id="ARBA00022989"/>
    </source>
</evidence>
<keyword evidence="11" id="KW-0333">Golgi apparatus</keyword>
<reference evidence="21 22" key="2">
    <citation type="journal article" date="2015" name="Eukaryot. Cell">
        <title>Asexual propagation of a virulent clone complex in a human and feline outbreak of sporotrichosis.</title>
        <authorList>
            <person name="Teixeira Mde M."/>
            <person name="Rodrigues A.M."/>
            <person name="Tsui C.K."/>
            <person name="de Almeida L.G."/>
            <person name="Van Diepeningen A.D."/>
            <person name="van den Ende B.G."/>
            <person name="Fernandes G.F."/>
            <person name="Kano R."/>
            <person name="Hamelin R.C."/>
            <person name="Lopes-Bezerra L.M."/>
            <person name="Vasconcelos A.T."/>
            <person name="de Hoog S."/>
            <person name="de Camargo Z.P."/>
            <person name="Felipe M.S."/>
        </authorList>
    </citation>
    <scope>NUCLEOTIDE SEQUENCE [LARGE SCALE GENOMIC DNA]</scope>
    <source>
        <strain evidence="21 22">1099-18</strain>
    </source>
</reference>
<accession>A0A0F2LQT0</accession>
<evidence type="ECO:0000313" key="22">
    <source>
        <dbReference type="Proteomes" id="UP000033710"/>
    </source>
</evidence>
<feature type="compositionally biased region" description="Low complexity" evidence="20">
    <location>
        <begin position="882"/>
        <end position="893"/>
    </location>
</feature>
<keyword evidence="7 19" id="KW-0813">Transport</keyword>
<comment type="caution">
    <text evidence="21">The sequence shown here is derived from an EMBL/GenBank/DDBJ whole genome shotgun (WGS) entry which is preliminary data.</text>
</comment>
<feature type="transmembrane region" description="Helical" evidence="19">
    <location>
        <begin position="339"/>
        <end position="362"/>
    </location>
</feature>
<evidence type="ECO:0000256" key="17">
    <source>
        <dbReference type="ARBA" id="ARBA00024621"/>
    </source>
</evidence>
<evidence type="ECO:0000256" key="3">
    <source>
        <dbReference type="ARBA" id="ARBA00004511"/>
    </source>
</evidence>
<evidence type="ECO:0000256" key="11">
    <source>
        <dbReference type="ARBA" id="ARBA00023034"/>
    </source>
</evidence>
<dbReference type="GeneID" id="27662641"/>
<evidence type="ECO:0000256" key="15">
    <source>
        <dbReference type="ARBA" id="ARBA00024479"/>
    </source>
</evidence>
<feature type="transmembrane region" description="Helical" evidence="19">
    <location>
        <begin position="601"/>
        <end position="622"/>
    </location>
</feature>
<dbReference type="GO" id="GO:0034497">
    <property type="term" value="P:protein localization to phagophore assembly site"/>
    <property type="evidence" value="ECO:0007669"/>
    <property type="project" value="TreeGrafter"/>
</dbReference>
<evidence type="ECO:0000256" key="20">
    <source>
        <dbReference type="SAM" id="MobiDB-lite"/>
    </source>
</evidence>
<comment type="subcellular location">
    <subcellularLocation>
        <location evidence="1">Cytoplasmic vesicle membrane</location>
        <topology evidence="1">Multi-pass membrane protein</topology>
    </subcellularLocation>
    <subcellularLocation>
        <location evidence="2">Endoplasmic reticulum membrane</location>
        <topology evidence="2">Multi-pass membrane protein</topology>
    </subcellularLocation>
    <subcellularLocation>
        <location evidence="4">Golgi apparatus membrane</location>
        <topology evidence="4">Multi-pass membrane protein</topology>
    </subcellularLocation>
    <subcellularLocation>
        <location evidence="3 19">Preautophagosomal structure membrane</location>
        <topology evidence="3 19">Multi-pass membrane protein</topology>
    </subcellularLocation>
</comment>
<feature type="region of interest" description="Disordered" evidence="20">
    <location>
        <begin position="853"/>
        <end position="1015"/>
    </location>
</feature>
<dbReference type="AlphaFoldDB" id="A0A0F2LQT0"/>
<feature type="transmembrane region" description="Helical" evidence="19">
    <location>
        <begin position="634"/>
        <end position="652"/>
    </location>
</feature>
<sequence length="1036" mass="115767">MASNIFSRLNSTTGRARRSFYESLRSGDDGGQNEAETEGHDVEERAELALDEENLNEQFQDYDLEHADGLGADASRATIESAAVGTIAGGAATSAAAAAAAYSEAGTGKWSAANRGRRGHGNTSHSRWGDDDADDDDVPDSLLVEPQGPGADPFPPMLKATPLRLHPSDRRSRGPGRPIPGPATKKIRAQWEATKKHQQPYGNDTNGVGGSSGGMYGELPGPVSGRMAQAAGSQPGNALLSYFFSSGGRGHQKSTAYDRAMWRWVNVSNLDNFIRDVYDYYRDSGIRCILLARLLHLVNVAFVAVFLTFLTQCVDYSKIRGSTRMDQILIPHCTKNMSWIWNFGLWLFAFYFIWKTVQFFIFDVRRLLNLRDFFEHLLQIPEHDMQTVSWQDVVVKVMALRDQNPKTATNMTRLQREWIGSQSKERLDAHDIANRLMRRENYLIALFNKDILDLSVPLPFLRNKQFLTRTLEWTLWFGVLDFVFDERGQVNQEFLKSNRRSQLSTMLKSRFLFAGFMNLLLAPFVACYLVVVYFLTYYNEYQKNPSALGARAYTPLAEWKFREFNELEHLFEERLNMSYPFATRYLDQFPKRKTEQVAKTVAFIAGAVMTVLAIASLVDPELFLGFEITHDRTVLFYVGIFATVWATARGMITEDNSVFDPEYALRNVIEYTHYEPDHWKGRLHSFDVKVEFSELYQIKIKIFFEEILSIFFTPLILFTSLPRSSDQIIDFFREFTIHVDGLGYVCSFAVFDFNKGMGASNPKRQEQQSLQPDPLGTGGGDVRDDYYSTKHGKMAASYYGFLDNYVINPKTGIPGHHPPGGGRHYHTQFYPPPAFPGLNSPTLAADMQNSRIRHRGSGTTGAGGALPSATHASLTRTPRFGPSSMAQPSPMASILLDPHHQPSTIPYANRSMHRPRIPGGGVGRYSAGGTGESYIVEEPAMEDSRVAPGSVIGGGGGAGHRDGAFRDNEPFQPPPQAQSSSGELQSGPGMLDESTWQTSPPTGLSRENSGVDDDADVGVLGLMYQFQQAHQNHRIR</sequence>
<feature type="compositionally biased region" description="Polar residues" evidence="20">
    <location>
        <begin position="994"/>
        <end position="1008"/>
    </location>
</feature>
<keyword evidence="14" id="KW-0968">Cytoplasmic vesicle</keyword>
<evidence type="ECO:0000256" key="2">
    <source>
        <dbReference type="ARBA" id="ARBA00004477"/>
    </source>
</evidence>
<evidence type="ECO:0000256" key="16">
    <source>
        <dbReference type="ARBA" id="ARBA00024615"/>
    </source>
</evidence>
<feature type="compositionally biased region" description="Gly residues" evidence="20">
    <location>
        <begin position="918"/>
        <end position="931"/>
    </location>
</feature>
<feature type="transmembrane region" description="Helical" evidence="19">
    <location>
        <begin position="290"/>
        <end position="310"/>
    </location>
</feature>
<dbReference type="GO" id="GO:0061709">
    <property type="term" value="P:reticulophagy"/>
    <property type="evidence" value="ECO:0007669"/>
    <property type="project" value="TreeGrafter"/>
</dbReference>
<dbReference type="PANTHER" id="PTHR13038:SF10">
    <property type="entry name" value="AUTOPHAGY-RELATED PROTEIN 9"/>
    <property type="match status" value="1"/>
</dbReference>
<dbReference type="GO" id="GO:0000139">
    <property type="term" value="C:Golgi membrane"/>
    <property type="evidence" value="ECO:0007669"/>
    <property type="project" value="UniProtKB-SubCell"/>
</dbReference>
<keyword evidence="8 19" id="KW-0812">Transmembrane</keyword>
<name>A0A0F2LQT0_SPOSC</name>
<reference evidence="21 22" key="1">
    <citation type="journal article" date="2014" name="BMC Genomics">
        <title>Comparative genomics of the major fungal agents of human and animal Sporotrichosis: Sporothrix schenckii and Sporothrix brasiliensis.</title>
        <authorList>
            <person name="Teixeira M.M."/>
            <person name="de Almeida L.G."/>
            <person name="Kubitschek-Barreira P."/>
            <person name="Alves F.L."/>
            <person name="Kioshima E.S."/>
            <person name="Abadio A.K."/>
            <person name="Fernandes L."/>
            <person name="Derengowski L.S."/>
            <person name="Ferreira K.S."/>
            <person name="Souza R.C."/>
            <person name="Ruiz J.C."/>
            <person name="de Andrade N.C."/>
            <person name="Paes H.C."/>
            <person name="Nicola A.M."/>
            <person name="Albuquerque P."/>
            <person name="Gerber A.L."/>
            <person name="Martins V.P."/>
            <person name="Peconick L.D."/>
            <person name="Neto A.V."/>
            <person name="Chaucanez C.B."/>
            <person name="Silva P.A."/>
            <person name="Cunha O.L."/>
            <person name="de Oliveira F.F."/>
            <person name="dos Santos T.C."/>
            <person name="Barros A.L."/>
            <person name="Soares M.A."/>
            <person name="de Oliveira L.M."/>
            <person name="Marini M.M."/>
            <person name="Villalobos-Duno H."/>
            <person name="Cunha M.M."/>
            <person name="de Hoog S."/>
            <person name="da Silveira J.F."/>
            <person name="Henrissat B."/>
            <person name="Nino-Vega G.A."/>
            <person name="Cisalpino P.S."/>
            <person name="Mora-Montes H.M."/>
            <person name="Almeida S.R."/>
            <person name="Stajich J.E."/>
            <person name="Lopes-Bezerra L.M."/>
            <person name="Vasconcelos A.T."/>
            <person name="Felipe M.S."/>
        </authorList>
    </citation>
    <scope>NUCLEOTIDE SEQUENCE [LARGE SCALE GENOMIC DNA]</scope>
    <source>
        <strain evidence="21 22">1099-18</strain>
    </source>
</reference>
<comment type="catalytic activity">
    <reaction evidence="18">
        <text>a 1,2-diacyl-sn-glycero-3-phosphocholine(in) = a 1,2-diacyl-sn-glycero-3-phosphocholine(out)</text>
        <dbReference type="Rhea" id="RHEA:38571"/>
        <dbReference type="ChEBI" id="CHEBI:57643"/>
    </reaction>
</comment>
<dbReference type="GO" id="GO:0034727">
    <property type="term" value="P:piecemeal microautophagy of the nucleus"/>
    <property type="evidence" value="ECO:0007669"/>
    <property type="project" value="TreeGrafter"/>
</dbReference>
<evidence type="ECO:0000256" key="5">
    <source>
        <dbReference type="ARBA" id="ARBA00006185"/>
    </source>
</evidence>
<feature type="transmembrane region" description="Helical" evidence="19">
    <location>
        <begin position="511"/>
        <end position="535"/>
    </location>
</feature>